<dbReference type="KEGG" id="tasa:A1Q1_02121"/>
<keyword evidence="6" id="KW-0472">Membrane</keyword>
<evidence type="ECO:0000256" key="5">
    <source>
        <dbReference type="ARBA" id="ARBA00022927"/>
    </source>
</evidence>
<keyword evidence="5 7" id="KW-0653">Protein transport</keyword>
<gene>
    <name evidence="10" type="ORF">A1Q1_02121</name>
</gene>
<dbReference type="GeneID" id="25985635"/>
<dbReference type="InterPro" id="IPR016024">
    <property type="entry name" value="ARM-type_fold"/>
</dbReference>
<keyword evidence="3 7" id="KW-0813">Transport</keyword>
<protein>
    <recommendedName>
        <fullName evidence="7">AP-3 complex subunit delta</fullName>
    </recommendedName>
</protein>
<evidence type="ECO:0000313" key="11">
    <source>
        <dbReference type="Proteomes" id="UP000002748"/>
    </source>
</evidence>
<dbReference type="GO" id="GO:0006896">
    <property type="term" value="P:Golgi to vacuole transport"/>
    <property type="evidence" value="ECO:0007669"/>
    <property type="project" value="TreeGrafter"/>
</dbReference>
<dbReference type="InterPro" id="IPR017105">
    <property type="entry name" value="AP3_complex_dsu"/>
</dbReference>
<comment type="subunit">
    <text evidence="7">Adaptor protein complex 3 (AP-3) is a heterotetramer.</text>
</comment>
<dbReference type="GO" id="GO:0005794">
    <property type="term" value="C:Golgi apparatus"/>
    <property type="evidence" value="ECO:0007669"/>
    <property type="project" value="UniProtKB-SubCell"/>
</dbReference>
<reference evidence="10 11" key="1">
    <citation type="journal article" date="2012" name="Eukaryot. Cell">
        <title>Draft genome sequence of CBS 2479, the standard type strain of Trichosporon asahii.</title>
        <authorList>
            <person name="Yang R.Y."/>
            <person name="Li H.T."/>
            <person name="Zhu H."/>
            <person name="Zhou G.P."/>
            <person name="Wang M."/>
            <person name="Wang L."/>
        </authorList>
    </citation>
    <scope>NUCLEOTIDE SEQUENCE [LARGE SCALE GENOMIC DNA]</scope>
    <source>
        <strain evidence="11">ATCC 90039 / CBS 2479 / JCM 2466 / KCTC 7840 / NCYC 2677 / UAMH 7654</strain>
    </source>
</reference>
<feature type="domain" description="Clathrin/coatomer adaptor adaptin-like N-terminal" evidence="9">
    <location>
        <begin position="296"/>
        <end position="589"/>
    </location>
</feature>
<keyword evidence="7" id="KW-0333">Golgi apparatus</keyword>
<feature type="region of interest" description="Disordered" evidence="8">
    <location>
        <begin position="668"/>
        <end position="777"/>
    </location>
</feature>
<dbReference type="GO" id="GO:0006623">
    <property type="term" value="P:protein targeting to vacuole"/>
    <property type="evidence" value="ECO:0007669"/>
    <property type="project" value="TreeGrafter"/>
</dbReference>
<evidence type="ECO:0000256" key="6">
    <source>
        <dbReference type="ARBA" id="ARBA00023136"/>
    </source>
</evidence>
<dbReference type="Pfam" id="PF01602">
    <property type="entry name" value="Adaptin_N"/>
    <property type="match status" value="2"/>
</dbReference>
<dbReference type="InterPro" id="IPR002553">
    <property type="entry name" value="Clathrin/coatomer_adapt-like_N"/>
</dbReference>
<dbReference type="PANTHER" id="PTHR22781:SF12">
    <property type="entry name" value="AP-3 COMPLEX SUBUNIT DELTA-1"/>
    <property type="match status" value="1"/>
</dbReference>
<comment type="function">
    <text evidence="7">Part of the AP-3 complex, an adaptor-related complex which is not clathrin-associated. The complex is associated with the Golgi region as well as more peripheral structures. It facilitates the budding of vesicles from the Golgi membrane.</text>
</comment>
<evidence type="ECO:0000256" key="8">
    <source>
        <dbReference type="SAM" id="MobiDB-lite"/>
    </source>
</evidence>
<dbReference type="PANTHER" id="PTHR22781">
    <property type="entry name" value="DELTA ADAPTIN-RELATED"/>
    <property type="match status" value="1"/>
</dbReference>
<dbReference type="OrthoDB" id="10264595at2759"/>
<dbReference type="RefSeq" id="XP_014180541.1">
    <property type="nucleotide sequence ID" value="XM_014325066.1"/>
</dbReference>
<sequence>MFERTLQDLIRGLRAHKASSRAQEEAFLNEAMGEIREELKGKDMALKAEAILKMCYVSWRGDSEADIQLMMLYPIAPPTGFAFHVVETMSSPRYHLKRRWLPKMQADETELGYTAAPMAFTGDSEEVVLTINSIKKDLLSPHLAIPPLPLSALPHMLSLSPSLAQTLQPELLILLTHSSPRIRKRAVLCLLPCWESYPEGLREGFPRLRERLLDEDQSVIGATVGVVMELARKQGGKNYLPLAPELFSILTNSSNNWMLIKVVKLPGYAWTSSAAISATKEVTRTVSFGSDGEKLTSVRYIALLAMVKITPTHPHMVAEYQDEILESLDDADLSIRMRALELVDRDNLQHIADQLLAHLAPEESASSPLPSAAAQLAAIAGRSTDAAATAKDVSLSPAYRLLLTQRLLDIISHDVYSNVTDFEWVVSVLVDVAYVSHVNVGERIRETLLDVVGRVKSVRAYAVSVLEKVVADDDFRERAQENTGEDGLLEAAVWICGEYSSNLTSPLSTIHNLLPPSLVHSSPQLIALSIHAAAKVFGHYAAHVSNSWNAEAHQELKNLVASITAGLEPFVTSPHIEVQERAVEITQLLGFVNADLQSHVPPKHVVESIPGMEGGFEAEAKSGADPSYPKSLYLLEPLFSAHELNSVGYRAQEAVRIPDGLNLDLTIVPNSGFSDEKEDELDTDSEPEEAIDLGHGGGAGMDELRRVLREQDRSRKGKKKGKKEDETQEERAERLRLDDEDLEASVPQEKPKKKKKKAAAPPVFDRGGEMPEGAAPLPDVEKVRTGLAAVDLSDVASGSHTPVSRYEEYTFDDEGPGTPATPATPADVPAEETQAVKVTKVRKKKKDGVKKKKKVEVV</sequence>
<dbReference type="VEuPathDB" id="FungiDB:A1Q1_02121"/>
<name>J6F127_TRIAS</name>
<evidence type="ECO:0000256" key="4">
    <source>
        <dbReference type="ARBA" id="ARBA00022737"/>
    </source>
</evidence>
<comment type="similarity">
    <text evidence="2 7">Belongs to the adaptor complexes large subunit family.</text>
</comment>
<feature type="compositionally biased region" description="Basic and acidic residues" evidence="8">
    <location>
        <begin position="702"/>
        <end position="714"/>
    </location>
</feature>
<dbReference type="Gene3D" id="1.25.10.10">
    <property type="entry name" value="Leucine-rich Repeat Variant"/>
    <property type="match status" value="2"/>
</dbReference>
<proteinExistence type="inferred from homology"/>
<feature type="compositionally biased region" description="Acidic residues" evidence="8">
    <location>
        <begin position="676"/>
        <end position="691"/>
    </location>
</feature>
<evidence type="ECO:0000259" key="9">
    <source>
        <dbReference type="Pfam" id="PF01602"/>
    </source>
</evidence>
<comment type="subcellular location">
    <subcellularLocation>
        <location evidence="1">Endomembrane system</location>
    </subcellularLocation>
    <subcellularLocation>
        <location evidence="7">Golgi apparatus</location>
    </subcellularLocation>
</comment>
<feature type="compositionally biased region" description="Basic residues" evidence="8">
    <location>
        <begin position="839"/>
        <end position="858"/>
    </location>
</feature>
<feature type="compositionally biased region" description="Low complexity" evidence="8">
    <location>
        <begin position="816"/>
        <end position="838"/>
    </location>
</feature>
<organism evidence="10 11">
    <name type="scientific">Trichosporon asahii var. asahii (strain ATCC 90039 / CBS 2479 / JCM 2466 / KCTC 7840 / NBRC 103889/ NCYC 2677 / UAMH 7654)</name>
    <name type="common">Yeast</name>
    <dbReference type="NCBI Taxonomy" id="1186058"/>
    <lineage>
        <taxon>Eukaryota</taxon>
        <taxon>Fungi</taxon>
        <taxon>Dikarya</taxon>
        <taxon>Basidiomycota</taxon>
        <taxon>Agaricomycotina</taxon>
        <taxon>Tremellomycetes</taxon>
        <taxon>Trichosporonales</taxon>
        <taxon>Trichosporonaceae</taxon>
        <taxon>Trichosporon</taxon>
    </lineage>
</organism>
<dbReference type="GO" id="GO:0030123">
    <property type="term" value="C:AP-3 adaptor complex"/>
    <property type="evidence" value="ECO:0007669"/>
    <property type="project" value="InterPro"/>
</dbReference>
<evidence type="ECO:0000313" key="10">
    <source>
        <dbReference type="EMBL" id="EJT48862.1"/>
    </source>
</evidence>
<dbReference type="AlphaFoldDB" id="J6F127"/>
<comment type="caution">
    <text evidence="10">The sequence shown here is derived from an EMBL/GenBank/DDBJ whole genome shotgun (WGS) entry which is preliminary data.</text>
</comment>
<dbReference type="PIRSF" id="PIRSF037092">
    <property type="entry name" value="AP3_complex_delta"/>
    <property type="match status" value="1"/>
</dbReference>
<feature type="compositionally biased region" description="Basic and acidic residues" evidence="8">
    <location>
        <begin position="722"/>
        <end position="737"/>
    </location>
</feature>
<evidence type="ECO:0000256" key="2">
    <source>
        <dbReference type="ARBA" id="ARBA00006613"/>
    </source>
</evidence>
<accession>J6F127</accession>
<dbReference type="Proteomes" id="UP000002748">
    <property type="component" value="Unassembled WGS sequence"/>
</dbReference>
<keyword evidence="4" id="KW-0677">Repeat</keyword>
<evidence type="ECO:0000256" key="1">
    <source>
        <dbReference type="ARBA" id="ARBA00004308"/>
    </source>
</evidence>
<feature type="region of interest" description="Disordered" evidence="8">
    <location>
        <begin position="796"/>
        <end position="858"/>
    </location>
</feature>
<dbReference type="HOGENOM" id="CLU_001908_2_0_1"/>
<dbReference type="SUPFAM" id="SSF48371">
    <property type="entry name" value="ARM repeat"/>
    <property type="match status" value="1"/>
</dbReference>
<dbReference type="GO" id="GO:0010008">
    <property type="term" value="C:endosome membrane"/>
    <property type="evidence" value="ECO:0007669"/>
    <property type="project" value="TreeGrafter"/>
</dbReference>
<dbReference type="EMBL" id="ALBS01000189">
    <property type="protein sequence ID" value="EJT48862.1"/>
    <property type="molecule type" value="Genomic_DNA"/>
</dbReference>
<dbReference type="InterPro" id="IPR011989">
    <property type="entry name" value="ARM-like"/>
</dbReference>
<evidence type="ECO:0000256" key="3">
    <source>
        <dbReference type="ARBA" id="ARBA00022448"/>
    </source>
</evidence>
<evidence type="ECO:0000256" key="7">
    <source>
        <dbReference type="PIRNR" id="PIRNR037092"/>
    </source>
</evidence>
<feature type="domain" description="Clathrin/coatomer adaptor adaptin-like N-terminal" evidence="9">
    <location>
        <begin position="30"/>
        <end position="265"/>
    </location>
</feature>